<evidence type="ECO:0000256" key="12">
    <source>
        <dbReference type="PIRSR" id="PIRSR000477-2"/>
    </source>
</evidence>
<dbReference type="InterPro" id="IPR011270">
    <property type="entry name" value="Pur_Nuc_Pase_Ino/Guo-sp"/>
</dbReference>
<dbReference type="AlphaFoldDB" id="A0A9N9RY86"/>
<evidence type="ECO:0000256" key="7">
    <source>
        <dbReference type="ARBA" id="ARBA00023918"/>
    </source>
</evidence>
<evidence type="ECO:0000256" key="13">
    <source>
        <dbReference type="SAM" id="MobiDB-lite"/>
    </source>
</evidence>
<dbReference type="GO" id="GO:0004731">
    <property type="term" value="F:purine-nucleoside phosphorylase activity"/>
    <property type="evidence" value="ECO:0007669"/>
    <property type="project" value="UniProtKB-EC"/>
</dbReference>
<dbReference type="GO" id="GO:0005737">
    <property type="term" value="C:cytoplasm"/>
    <property type="evidence" value="ECO:0007669"/>
    <property type="project" value="TreeGrafter"/>
</dbReference>
<dbReference type="InterPro" id="IPR011268">
    <property type="entry name" value="Purine_phosphorylase"/>
</dbReference>
<evidence type="ECO:0000256" key="10">
    <source>
        <dbReference type="ARBA" id="ARBA00023970"/>
    </source>
</evidence>
<comment type="catalytic activity">
    <reaction evidence="8">
        <text>2'-deoxyguanosine + phosphate = 2-deoxy-alpha-D-ribose 1-phosphate + guanine</text>
        <dbReference type="Rhea" id="RHEA:27738"/>
        <dbReference type="ChEBI" id="CHEBI:16235"/>
        <dbReference type="ChEBI" id="CHEBI:17172"/>
        <dbReference type="ChEBI" id="CHEBI:43474"/>
        <dbReference type="ChEBI" id="CHEBI:57259"/>
        <dbReference type="EC" id="2.4.2.1"/>
    </reaction>
</comment>
<evidence type="ECO:0000256" key="4">
    <source>
        <dbReference type="ARBA" id="ARBA00013834"/>
    </source>
</evidence>
<dbReference type="GO" id="GO:0009116">
    <property type="term" value="P:nucleoside metabolic process"/>
    <property type="evidence" value="ECO:0007669"/>
    <property type="project" value="InterPro"/>
</dbReference>
<dbReference type="PANTHER" id="PTHR11904:SF9">
    <property type="entry name" value="PURINE NUCLEOSIDE PHOSPHORYLASE-RELATED"/>
    <property type="match status" value="1"/>
</dbReference>
<dbReference type="FunFam" id="3.40.50.1580:FF:000004">
    <property type="entry name" value="Purine nucleoside phosphorylase"/>
    <property type="match status" value="1"/>
</dbReference>
<feature type="binding site" evidence="12">
    <location>
        <position position="258"/>
    </location>
    <ligand>
        <name>phosphate</name>
        <dbReference type="ChEBI" id="CHEBI:43474"/>
    </ligand>
</feature>
<evidence type="ECO:0000256" key="6">
    <source>
        <dbReference type="ARBA" id="ARBA00022679"/>
    </source>
</evidence>
<feature type="binding site" evidence="12">
    <location>
        <position position="71"/>
    </location>
    <ligand>
        <name>phosphate</name>
        <dbReference type="ChEBI" id="CHEBI:43474"/>
    </ligand>
</feature>
<dbReference type="CDD" id="cd09009">
    <property type="entry name" value="PNP-EcPNPII_like"/>
    <property type="match status" value="1"/>
</dbReference>
<keyword evidence="6 11" id="KW-0808">Transferase</keyword>
<dbReference type="PANTHER" id="PTHR11904">
    <property type="entry name" value="METHYLTHIOADENOSINE/PURINE NUCLEOSIDE PHOSPHORYLASE"/>
    <property type="match status" value="1"/>
</dbReference>
<dbReference type="InterPro" id="IPR000845">
    <property type="entry name" value="Nucleoside_phosphorylase_d"/>
</dbReference>
<accession>A0A9N9RY86</accession>
<feature type="binding site" evidence="12">
    <location>
        <position position="102"/>
    </location>
    <ligand>
        <name>phosphate</name>
        <dbReference type="ChEBI" id="CHEBI:43474"/>
    </ligand>
</feature>
<evidence type="ECO:0000259" key="14">
    <source>
        <dbReference type="Pfam" id="PF01048"/>
    </source>
</evidence>
<dbReference type="OrthoDB" id="10261782at2759"/>
<organism evidence="15 16">
    <name type="scientific">Chironomus riparius</name>
    <dbReference type="NCBI Taxonomy" id="315576"/>
    <lineage>
        <taxon>Eukaryota</taxon>
        <taxon>Metazoa</taxon>
        <taxon>Ecdysozoa</taxon>
        <taxon>Arthropoda</taxon>
        <taxon>Hexapoda</taxon>
        <taxon>Insecta</taxon>
        <taxon>Pterygota</taxon>
        <taxon>Neoptera</taxon>
        <taxon>Endopterygota</taxon>
        <taxon>Diptera</taxon>
        <taxon>Nematocera</taxon>
        <taxon>Chironomoidea</taxon>
        <taxon>Chironomidae</taxon>
        <taxon>Chironominae</taxon>
        <taxon>Chironomus</taxon>
    </lineage>
</organism>
<sequence>MPEETKVFLETPAIPISGKKQANSFSASSDSPRTSSPTLGEHYSYDTIEEISNYLLSRTHIRPKIGIICGSGLGHLGETLSDATYFPYEDIPHFPLSTVVGHAGRMVLGTLNGVEVMVMQGRFHFYEGYPLTKCSMPVRVMKVCGCTHLITTNAAGGLHDSYQIGDIMIVKDHINIMGFAGNNPLQGPNDPRFGPRFPPMNRAYDPELIKIAENLANDMGIKDETHTGVYICLGGPSYETVSELRMWRMLGVDAVGMSTVHEVITARHCDLKVFAFSLITNKCITDYDSNGEANHAEVISAGAKRQDVLATFVTRMVEKINEML</sequence>
<dbReference type="EMBL" id="OU895878">
    <property type="protein sequence ID" value="CAG9806056.1"/>
    <property type="molecule type" value="Genomic_DNA"/>
</dbReference>
<protein>
    <recommendedName>
        <fullName evidence="4 11">Purine nucleoside phosphorylase</fullName>
        <ecNumber evidence="3 11">2.4.2.1</ecNumber>
    </recommendedName>
    <alternativeName>
        <fullName evidence="11">Inosine-guanosine phosphorylase</fullName>
    </alternativeName>
</protein>
<feature type="binding site" evidence="12">
    <location>
        <begin position="122"/>
        <end position="124"/>
    </location>
    <ligand>
        <name>phosphate</name>
        <dbReference type="ChEBI" id="CHEBI:43474"/>
    </ligand>
</feature>
<evidence type="ECO:0000256" key="11">
    <source>
        <dbReference type="PIRNR" id="PIRNR000477"/>
    </source>
</evidence>
<comment type="function">
    <text evidence="11">The purine nucleoside phosphorylases catalyze the phosphorolytic breakdown of the N-glycosidic bond in the beta-(deoxy)ribonucleoside molecules, with the formation of the corresponding free purine bases and pentose-1-phosphate.</text>
</comment>
<evidence type="ECO:0000313" key="16">
    <source>
        <dbReference type="Proteomes" id="UP001153620"/>
    </source>
</evidence>
<feature type="binding site" evidence="12">
    <location>
        <position position="239"/>
    </location>
    <ligand>
        <name>a purine D-ribonucleoside</name>
        <dbReference type="ChEBI" id="CHEBI:142355"/>
    </ligand>
</feature>
<evidence type="ECO:0000256" key="8">
    <source>
        <dbReference type="ARBA" id="ARBA00023929"/>
    </source>
</evidence>
<comment type="similarity">
    <text evidence="2 11">Belongs to the PNP/MTAP phosphorylase family.</text>
</comment>
<dbReference type="PIRSF" id="PIRSF000477">
    <property type="entry name" value="PurNPase"/>
    <property type="match status" value="1"/>
</dbReference>
<dbReference type="Pfam" id="PF01048">
    <property type="entry name" value="PNP_UDP_1"/>
    <property type="match status" value="1"/>
</dbReference>
<dbReference type="EC" id="2.4.2.1" evidence="3 11"/>
<evidence type="ECO:0000256" key="5">
    <source>
        <dbReference type="ARBA" id="ARBA00022676"/>
    </source>
</evidence>
<reference evidence="15" key="2">
    <citation type="submission" date="2022-10" db="EMBL/GenBank/DDBJ databases">
        <authorList>
            <consortium name="ENA_rothamsted_submissions"/>
            <consortium name="culmorum"/>
            <person name="King R."/>
        </authorList>
    </citation>
    <scope>NUCLEOTIDE SEQUENCE</scope>
</reference>
<feature type="region of interest" description="Disordered" evidence="13">
    <location>
        <begin position="19"/>
        <end position="40"/>
    </location>
</feature>
<evidence type="ECO:0000313" key="15">
    <source>
        <dbReference type="EMBL" id="CAG9806056.1"/>
    </source>
</evidence>
<dbReference type="SUPFAM" id="SSF53167">
    <property type="entry name" value="Purine and uridine phosphorylases"/>
    <property type="match status" value="1"/>
</dbReference>
<comment type="pathway">
    <text evidence="1 11">Purine metabolism; purine nucleoside salvage.</text>
</comment>
<feature type="binding site" evidence="12">
    <location>
        <position position="154"/>
    </location>
    <ligand>
        <name>phosphate</name>
        <dbReference type="ChEBI" id="CHEBI:43474"/>
    </ligand>
</feature>
<comment type="catalytic activity">
    <reaction evidence="9">
        <text>2'-deoxyinosine + phosphate = 2-deoxy-alpha-D-ribose 1-phosphate + hypoxanthine</text>
        <dbReference type="Rhea" id="RHEA:27750"/>
        <dbReference type="ChEBI" id="CHEBI:17368"/>
        <dbReference type="ChEBI" id="CHEBI:28997"/>
        <dbReference type="ChEBI" id="CHEBI:43474"/>
        <dbReference type="ChEBI" id="CHEBI:57259"/>
        <dbReference type="EC" id="2.4.2.1"/>
    </reaction>
</comment>
<dbReference type="NCBIfam" id="TIGR01697">
    <property type="entry name" value="PNPH-PUNA-XAPA"/>
    <property type="match status" value="1"/>
</dbReference>
<dbReference type="NCBIfam" id="NF006054">
    <property type="entry name" value="PRK08202.1"/>
    <property type="match status" value="1"/>
</dbReference>
<evidence type="ECO:0000256" key="1">
    <source>
        <dbReference type="ARBA" id="ARBA00005058"/>
    </source>
</evidence>
<name>A0A9N9RY86_9DIPT</name>
<comment type="catalytic activity">
    <reaction evidence="10">
        <text>guanosine + phosphate = alpha-D-ribose 1-phosphate + guanine</text>
        <dbReference type="Rhea" id="RHEA:13233"/>
        <dbReference type="ChEBI" id="CHEBI:16235"/>
        <dbReference type="ChEBI" id="CHEBI:16750"/>
        <dbReference type="ChEBI" id="CHEBI:43474"/>
        <dbReference type="ChEBI" id="CHEBI:57720"/>
        <dbReference type="EC" id="2.4.2.1"/>
    </reaction>
</comment>
<keyword evidence="5 11" id="KW-0328">Glycosyltransferase</keyword>
<evidence type="ECO:0000256" key="9">
    <source>
        <dbReference type="ARBA" id="ARBA00023950"/>
    </source>
</evidence>
<comment type="catalytic activity">
    <reaction evidence="7">
        <text>inosine + phosphate = alpha-D-ribose 1-phosphate + hypoxanthine</text>
        <dbReference type="Rhea" id="RHEA:27646"/>
        <dbReference type="ChEBI" id="CHEBI:17368"/>
        <dbReference type="ChEBI" id="CHEBI:17596"/>
        <dbReference type="ChEBI" id="CHEBI:43474"/>
        <dbReference type="ChEBI" id="CHEBI:57720"/>
        <dbReference type="EC" id="2.4.2.1"/>
    </reaction>
</comment>
<reference evidence="15" key="1">
    <citation type="submission" date="2022-01" db="EMBL/GenBank/DDBJ databases">
        <authorList>
            <person name="King R."/>
        </authorList>
    </citation>
    <scope>NUCLEOTIDE SEQUENCE</scope>
</reference>
<evidence type="ECO:0000256" key="3">
    <source>
        <dbReference type="ARBA" id="ARBA00011886"/>
    </source>
</evidence>
<proteinExistence type="inferred from homology"/>
<evidence type="ECO:0000256" key="2">
    <source>
        <dbReference type="ARBA" id="ARBA00006751"/>
    </source>
</evidence>
<feature type="binding site" evidence="12">
    <location>
        <position position="281"/>
    </location>
    <ligand>
        <name>a purine D-ribonucleoside</name>
        <dbReference type="ChEBI" id="CHEBI:142355"/>
    </ligand>
</feature>
<dbReference type="Gene3D" id="3.40.50.1580">
    <property type="entry name" value="Nucleoside phosphorylase domain"/>
    <property type="match status" value="1"/>
</dbReference>
<dbReference type="NCBIfam" id="TIGR01700">
    <property type="entry name" value="PNPH"/>
    <property type="match status" value="1"/>
</dbReference>
<gene>
    <name evidence="15" type="ORF">CHIRRI_LOCUS8921</name>
</gene>
<feature type="compositionally biased region" description="Low complexity" evidence="13">
    <location>
        <begin position="24"/>
        <end position="36"/>
    </location>
</feature>
<dbReference type="InterPro" id="IPR035994">
    <property type="entry name" value="Nucleoside_phosphorylase_sf"/>
</dbReference>
<keyword evidence="16" id="KW-1185">Reference proteome</keyword>
<feature type="domain" description="Nucleoside phosphorylase" evidence="14">
    <location>
        <begin position="64"/>
        <end position="317"/>
    </location>
</feature>
<dbReference type="Proteomes" id="UP001153620">
    <property type="component" value="Chromosome 2"/>
</dbReference>